<evidence type="ECO:0000313" key="18">
    <source>
        <dbReference type="Proteomes" id="UP000518752"/>
    </source>
</evidence>
<evidence type="ECO:0000256" key="7">
    <source>
        <dbReference type="ARBA" id="ARBA00022832"/>
    </source>
</evidence>
<name>A0A8H5MFA7_9AGAR</name>
<comment type="similarity">
    <text evidence="2 14">Belongs to the fatty acid desaturase type 1 family.</text>
</comment>
<evidence type="ECO:0000256" key="6">
    <source>
        <dbReference type="ARBA" id="ARBA00022723"/>
    </source>
</evidence>
<evidence type="ECO:0000256" key="11">
    <source>
        <dbReference type="ARBA" id="ARBA00023098"/>
    </source>
</evidence>
<proteinExistence type="inferred from homology"/>
<evidence type="ECO:0000256" key="1">
    <source>
        <dbReference type="ARBA" id="ARBA00004141"/>
    </source>
</evidence>
<dbReference type="Proteomes" id="UP000518752">
    <property type="component" value="Unassembled WGS sequence"/>
</dbReference>
<dbReference type="PANTHER" id="PTHR11351:SF31">
    <property type="entry name" value="DESATURASE 1, ISOFORM A-RELATED"/>
    <property type="match status" value="1"/>
</dbReference>
<keyword evidence="8 15" id="KW-1133">Transmembrane helix</keyword>
<dbReference type="PRINTS" id="PR00075">
    <property type="entry name" value="FACDDSATRASE"/>
</dbReference>
<keyword evidence="5 15" id="KW-0812">Transmembrane</keyword>
<keyword evidence="7 14" id="KW-0276">Fatty acid metabolism</keyword>
<dbReference type="EMBL" id="JAACJN010000008">
    <property type="protein sequence ID" value="KAF5391852.1"/>
    <property type="molecule type" value="Genomic_DNA"/>
</dbReference>
<dbReference type="GO" id="GO:0005506">
    <property type="term" value="F:iron ion binding"/>
    <property type="evidence" value="ECO:0007669"/>
    <property type="project" value="TreeGrafter"/>
</dbReference>
<keyword evidence="6 14" id="KW-0479">Metal-binding</keyword>
<feature type="domain" description="Cytochrome b5 heme-binding" evidence="16">
    <location>
        <begin position="319"/>
        <end position="408"/>
    </location>
</feature>
<dbReference type="PROSITE" id="PS00191">
    <property type="entry name" value="CYTOCHROME_B5_1"/>
    <property type="match status" value="1"/>
</dbReference>
<keyword evidence="14" id="KW-0813">Transport</keyword>
<evidence type="ECO:0000256" key="4">
    <source>
        <dbReference type="ARBA" id="ARBA00022617"/>
    </source>
</evidence>
<keyword evidence="11 14" id="KW-0443">Lipid metabolism</keyword>
<evidence type="ECO:0000256" key="15">
    <source>
        <dbReference type="SAM" id="Phobius"/>
    </source>
</evidence>
<dbReference type="EC" id="1.14.19.1" evidence="14"/>
<feature type="transmembrane region" description="Helical" evidence="15">
    <location>
        <begin position="12"/>
        <end position="33"/>
    </location>
</feature>
<evidence type="ECO:0000313" key="17">
    <source>
        <dbReference type="EMBL" id="KAF5391852.1"/>
    </source>
</evidence>
<keyword evidence="18" id="KW-1185">Reference proteome</keyword>
<dbReference type="InterPro" id="IPR001199">
    <property type="entry name" value="Cyt_B5-like_heme/steroid-bd"/>
</dbReference>
<evidence type="ECO:0000256" key="14">
    <source>
        <dbReference type="PIRNR" id="PIRNR000345"/>
    </source>
</evidence>
<comment type="cofactor">
    <cofactor evidence="14">
        <name>Fe(2+)</name>
        <dbReference type="ChEBI" id="CHEBI:29033"/>
    </cofactor>
    <text evidence="14">Expected to bind 2 Fe(2+) ions per subunit.</text>
</comment>
<dbReference type="OrthoDB" id="10260134at2759"/>
<dbReference type="AlphaFoldDB" id="A0A8H5MFA7"/>
<dbReference type="CDD" id="cd03505">
    <property type="entry name" value="Delta9-FADS-like"/>
    <property type="match status" value="1"/>
</dbReference>
<evidence type="ECO:0000259" key="16">
    <source>
        <dbReference type="PROSITE" id="PS50255"/>
    </source>
</evidence>
<keyword evidence="13 14" id="KW-0275">Fatty acid biosynthesis</keyword>
<feature type="transmembrane region" description="Helical" evidence="15">
    <location>
        <begin position="147"/>
        <end position="167"/>
    </location>
</feature>
<comment type="subcellular location">
    <subcellularLocation>
        <location evidence="1">Membrane</location>
        <topology evidence="1">Multi-pass membrane protein</topology>
    </subcellularLocation>
</comment>
<dbReference type="PIRSF" id="PIRSF000345">
    <property type="entry name" value="OLE1"/>
    <property type="match status" value="1"/>
</dbReference>
<dbReference type="GO" id="GO:0006636">
    <property type="term" value="P:unsaturated fatty acid biosynthetic process"/>
    <property type="evidence" value="ECO:0007669"/>
    <property type="project" value="UniProtKB-UniRule"/>
</dbReference>
<comment type="caution">
    <text evidence="17">The sequence shown here is derived from an EMBL/GenBank/DDBJ whole genome shotgun (WGS) entry which is preliminary data.</text>
</comment>
<dbReference type="PANTHER" id="PTHR11351">
    <property type="entry name" value="ACYL-COA DESATURASE"/>
    <property type="match status" value="1"/>
</dbReference>
<dbReference type="Pfam" id="PF00173">
    <property type="entry name" value="Cyt-b5"/>
    <property type="match status" value="1"/>
</dbReference>
<evidence type="ECO:0000256" key="9">
    <source>
        <dbReference type="ARBA" id="ARBA00023002"/>
    </source>
</evidence>
<keyword evidence="14" id="KW-0249">Electron transport</keyword>
<accession>A0A8H5MFA7</accession>
<sequence>MGSANVSHPQIWWSNGLFFISVHIAAFIGIFWLPPSAVPHSTLILACANWQLAEFGITIGYHRLWSHSAFRARTGVRVVLAALGSAGFQGSIKRFTDDPVHDPYAATRGLLYSHMGWIFFKPAYTRLKSVEREDLDRDPIVRLQHRFYVPIALFFGFILPTLVGSLWHDPVGAFLYGGLVARLAIWHCTFLVNSLAHFHGIQPFSDEDTSRGNLLLAILTSGEGNHNFVGAYLPIMAKKRTQHAFPHDYRSSPWTAWDPSSAVILVLHQLGLATGLRQARDADLKEALAYMNHKSLYGVPPEEDDDERLSSDHLKNEGCQYWTIDAARLYVKERPGRCVVLLNGWVLDVTAYLGEHPGGASLLRKYALVPGSNETQWREASWAFDGGLNNHSRAARRRVKELRVARIRA</sequence>
<evidence type="ECO:0000256" key="3">
    <source>
        <dbReference type="ARBA" id="ARBA00022516"/>
    </source>
</evidence>
<keyword evidence="10 14" id="KW-0408">Iron</keyword>
<evidence type="ECO:0000256" key="10">
    <source>
        <dbReference type="ARBA" id="ARBA00023004"/>
    </source>
</evidence>
<keyword evidence="4 14" id="KW-0349">Heme</keyword>
<evidence type="ECO:0000256" key="12">
    <source>
        <dbReference type="ARBA" id="ARBA00023136"/>
    </source>
</evidence>
<dbReference type="PROSITE" id="PS50255">
    <property type="entry name" value="CYTOCHROME_B5_2"/>
    <property type="match status" value="1"/>
</dbReference>
<dbReference type="InterPro" id="IPR036400">
    <property type="entry name" value="Cyt_B5-like_heme/steroid_sf"/>
</dbReference>
<gene>
    <name evidence="17" type="ORF">D9757_001813</name>
</gene>
<organism evidence="17 18">
    <name type="scientific">Collybiopsis confluens</name>
    <dbReference type="NCBI Taxonomy" id="2823264"/>
    <lineage>
        <taxon>Eukaryota</taxon>
        <taxon>Fungi</taxon>
        <taxon>Dikarya</taxon>
        <taxon>Basidiomycota</taxon>
        <taxon>Agaricomycotina</taxon>
        <taxon>Agaricomycetes</taxon>
        <taxon>Agaricomycetidae</taxon>
        <taxon>Agaricales</taxon>
        <taxon>Marasmiineae</taxon>
        <taxon>Omphalotaceae</taxon>
        <taxon>Collybiopsis</taxon>
    </lineage>
</organism>
<comment type="catalytic activity">
    <reaction evidence="14">
        <text>octadecanoyl-CoA + 2 Fe(II)-[cytochrome b5] + O2 + 2 H(+) = (9Z)-octadecenoyl-CoA + 2 Fe(III)-[cytochrome b5] + 2 H2O</text>
        <dbReference type="Rhea" id="RHEA:19721"/>
        <dbReference type="Rhea" id="RHEA-COMP:10438"/>
        <dbReference type="Rhea" id="RHEA-COMP:10439"/>
        <dbReference type="ChEBI" id="CHEBI:15377"/>
        <dbReference type="ChEBI" id="CHEBI:15378"/>
        <dbReference type="ChEBI" id="CHEBI:15379"/>
        <dbReference type="ChEBI" id="CHEBI:29033"/>
        <dbReference type="ChEBI" id="CHEBI:29034"/>
        <dbReference type="ChEBI" id="CHEBI:57387"/>
        <dbReference type="ChEBI" id="CHEBI:57394"/>
        <dbReference type="EC" id="1.14.19.1"/>
    </reaction>
</comment>
<dbReference type="GO" id="GO:0004768">
    <property type="term" value="F:stearoyl-CoA 9-desaturase activity"/>
    <property type="evidence" value="ECO:0007669"/>
    <property type="project" value="UniProtKB-UniRule"/>
</dbReference>
<dbReference type="InterPro" id="IPR015876">
    <property type="entry name" value="Acyl-CoA_DS"/>
</dbReference>
<keyword evidence="3 14" id="KW-0444">Lipid biosynthesis</keyword>
<dbReference type="GO" id="GO:0020037">
    <property type="term" value="F:heme binding"/>
    <property type="evidence" value="ECO:0007669"/>
    <property type="project" value="InterPro"/>
</dbReference>
<keyword evidence="9 14" id="KW-0560">Oxidoreductase</keyword>
<keyword evidence="12 15" id="KW-0472">Membrane</keyword>
<comment type="function">
    <text evidence="14">Stearoyl-CoA desaturase that utilizes O(2) and electrons from reduced cytochrome b5 to introduce the first double bond into saturated fatty acyl-CoA substrates.</text>
</comment>
<evidence type="ECO:0000256" key="8">
    <source>
        <dbReference type="ARBA" id="ARBA00022989"/>
    </source>
</evidence>
<dbReference type="Gene3D" id="3.10.120.10">
    <property type="entry name" value="Cytochrome b5-like heme/steroid binding domain"/>
    <property type="match status" value="1"/>
</dbReference>
<dbReference type="InterPro" id="IPR009160">
    <property type="entry name" value="Acyl-CoA_deSatase_haem/ster-bd"/>
</dbReference>
<dbReference type="GO" id="GO:0005789">
    <property type="term" value="C:endoplasmic reticulum membrane"/>
    <property type="evidence" value="ECO:0007669"/>
    <property type="project" value="TreeGrafter"/>
</dbReference>
<protein>
    <recommendedName>
        <fullName evidence="14">Acyl-CoA desaturase</fullName>
        <ecNumber evidence="14">1.14.19.1</ecNumber>
    </recommendedName>
</protein>
<dbReference type="SUPFAM" id="SSF55856">
    <property type="entry name" value="Cytochrome b5-like heme/steroid binding domain"/>
    <property type="match status" value="1"/>
</dbReference>
<evidence type="ECO:0000256" key="13">
    <source>
        <dbReference type="ARBA" id="ARBA00023160"/>
    </source>
</evidence>
<evidence type="ECO:0000256" key="2">
    <source>
        <dbReference type="ARBA" id="ARBA00009295"/>
    </source>
</evidence>
<dbReference type="InterPro" id="IPR018506">
    <property type="entry name" value="Cyt_B5_heme-BS"/>
</dbReference>
<reference evidence="17 18" key="1">
    <citation type="journal article" date="2020" name="ISME J.">
        <title>Uncovering the hidden diversity of litter-decomposition mechanisms in mushroom-forming fungi.</title>
        <authorList>
            <person name="Floudas D."/>
            <person name="Bentzer J."/>
            <person name="Ahren D."/>
            <person name="Johansson T."/>
            <person name="Persson P."/>
            <person name="Tunlid A."/>
        </authorList>
    </citation>
    <scope>NUCLEOTIDE SEQUENCE [LARGE SCALE GENOMIC DNA]</scope>
    <source>
        <strain evidence="17 18">CBS 406.79</strain>
    </source>
</reference>
<evidence type="ECO:0000256" key="5">
    <source>
        <dbReference type="ARBA" id="ARBA00022692"/>
    </source>
</evidence>